<evidence type="ECO:0000313" key="2">
    <source>
        <dbReference type="EMBL" id="KAH6665847.1"/>
    </source>
</evidence>
<feature type="signal peptide" evidence="1">
    <location>
        <begin position="1"/>
        <end position="18"/>
    </location>
</feature>
<organism evidence="2 3">
    <name type="scientific">Plectosphaerella plurivora</name>
    <dbReference type="NCBI Taxonomy" id="936078"/>
    <lineage>
        <taxon>Eukaryota</taxon>
        <taxon>Fungi</taxon>
        <taxon>Dikarya</taxon>
        <taxon>Ascomycota</taxon>
        <taxon>Pezizomycotina</taxon>
        <taxon>Sordariomycetes</taxon>
        <taxon>Hypocreomycetidae</taxon>
        <taxon>Glomerellales</taxon>
        <taxon>Plectosphaerellaceae</taxon>
        <taxon>Plectosphaerella</taxon>
    </lineage>
</organism>
<dbReference type="Proteomes" id="UP000770015">
    <property type="component" value="Unassembled WGS sequence"/>
</dbReference>
<keyword evidence="3" id="KW-1185">Reference proteome</keyword>
<feature type="chain" id="PRO_5040136770" evidence="1">
    <location>
        <begin position="19"/>
        <end position="54"/>
    </location>
</feature>
<name>A0A9P9A3Y0_9PEZI</name>
<gene>
    <name evidence="2" type="ORF">F5X68DRAFT_237006</name>
</gene>
<dbReference type="EMBL" id="JAGSXJ010000037">
    <property type="protein sequence ID" value="KAH6665847.1"/>
    <property type="molecule type" value="Genomic_DNA"/>
</dbReference>
<evidence type="ECO:0000256" key="1">
    <source>
        <dbReference type="SAM" id="SignalP"/>
    </source>
</evidence>
<evidence type="ECO:0000313" key="3">
    <source>
        <dbReference type="Proteomes" id="UP000770015"/>
    </source>
</evidence>
<proteinExistence type="predicted"/>
<sequence>MQLSIAVVVAWAAALASAGVVIIPVEPNQVVQANNGDCFFGVVTPLGCAPLRRR</sequence>
<keyword evidence="1" id="KW-0732">Signal</keyword>
<dbReference type="AlphaFoldDB" id="A0A9P9A3Y0"/>
<comment type="caution">
    <text evidence="2">The sequence shown here is derived from an EMBL/GenBank/DDBJ whole genome shotgun (WGS) entry which is preliminary data.</text>
</comment>
<reference evidence="2" key="1">
    <citation type="journal article" date="2021" name="Nat. Commun.">
        <title>Genetic determinants of endophytism in the Arabidopsis root mycobiome.</title>
        <authorList>
            <person name="Mesny F."/>
            <person name="Miyauchi S."/>
            <person name="Thiergart T."/>
            <person name="Pickel B."/>
            <person name="Atanasova L."/>
            <person name="Karlsson M."/>
            <person name="Huettel B."/>
            <person name="Barry K.W."/>
            <person name="Haridas S."/>
            <person name="Chen C."/>
            <person name="Bauer D."/>
            <person name="Andreopoulos W."/>
            <person name="Pangilinan J."/>
            <person name="LaButti K."/>
            <person name="Riley R."/>
            <person name="Lipzen A."/>
            <person name="Clum A."/>
            <person name="Drula E."/>
            <person name="Henrissat B."/>
            <person name="Kohler A."/>
            <person name="Grigoriev I.V."/>
            <person name="Martin F.M."/>
            <person name="Hacquard S."/>
        </authorList>
    </citation>
    <scope>NUCLEOTIDE SEQUENCE</scope>
    <source>
        <strain evidence="2">MPI-SDFR-AT-0117</strain>
    </source>
</reference>
<dbReference type="OrthoDB" id="5144659at2759"/>
<accession>A0A9P9A3Y0</accession>
<protein>
    <submittedName>
        <fullName evidence="2">Secreted protein</fullName>
    </submittedName>
</protein>